<accession>A0ABD2LQM9</accession>
<evidence type="ECO:0000256" key="5">
    <source>
        <dbReference type="ARBA" id="ARBA00022692"/>
    </source>
</evidence>
<comment type="caution">
    <text evidence="14">The sequence shown here is derived from an EMBL/GenBank/DDBJ whole genome shotgun (WGS) entry which is preliminary data.</text>
</comment>
<evidence type="ECO:0000256" key="3">
    <source>
        <dbReference type="ARBA" id="ARBA00022448"/>
    </source>
</evidence>
<feature type="compositionally biased region" description="Low complexity" evidence="13">
    <location>
        <begin position="521"/>
        <end position="531"/>
    </location>
</feature>
<evidence type="ECO:0000256" key="11">
    <source>
        <dbReference type="ARBA" id="ARBA00023303"/>
    </source>
</evidence>
<comment type="function">
    <text evidence="12">Structural component of the gap junctions.</text>
</comment>
<evidence type="ECO:0000256" key="1">
    <source>
        <dbReference type="ARBA" id="ARBA00004610"/>
    </source>
</evidence>
<feature type="transmembrane region" description="Helical" evidence="12">
    <location>
        <begin position="352"/>
        <end position="375"/>
    </location>
</feature>
<evidence type="ECO:0000256" key="7">
    <source>
        <dbReference type="ARBA" id="ARBA00022949"/>
    </source>
</evidence>
<feature type="transmembrane region" description="Helical" evidence="12">
    <location>
        <begin position="169"/>
        <end position="191"/>
    </location>
</feature>
<evidence type="ECO:0000313" key="15">
    <source>
        <dbReference type="Proteomes" id="UP001620626"/>
    </source>
</evidence>
<evidence type="ECO:0000256" key="9">
    <source>
        <dbReference type="ARBA" id="ARBA00023065"/>
    </source>
</evidence>
<feature type="transmembrane region" description="Helical" evidence="12">
    <location>
        <begin position="241"/>
        <end position="260"/>
    </location>
</feature>
<dbReference type="Proteomes" id="UP001620626">
    <property type="component" value="Unassembled WGS sequence"/>
</dbReference>
<keyword evidence="3 12" id="KW-0813">Transport</keyword>
<evidence type="ECO:0000256" key="12">
    <source>
        <dbReference type="RuleBase" id="RU010713"/>
    </source>
</evidence>
<name>A0ABD2LQM9_9BILA</name>
<dbReference type="GO" id="GO:0034220">
    <property type="term" value="P:monoatomic ion transmembrane transport"/>
    <property type="evidence" value="ECO:0007669"/>
    <property type="project" value="UniProtKB-KW"/>
</dbReference>
<evidence type="ECO:0000313" key="14">
    <source>
        <dbReference type="EMBL" id="KAL3117563.1"/>
    </source>
</evidence>
<keyword evidence="10 12" id="KW-0472">Membrane</keyword>
<keyword evidence="4" id="KW-1003">Cell membrane</keyword>
<dbReference type="GO" id="GO:0005886">
    <property type="term" value="C:plasma membrane"/>
    <property type="evidence" value="ECO:0007669"/>
    <property type="project" value="UniProtKB-SubCell"/>
</dbReference>
<reference evidence="14 15" key="1">
    <citation type="submission" date="2024-10" db="EMBL/GenBank/DDBJ databases">
        <authorList>
            <person name="Kim D."/>
        </authorList>
    </citation>
    <scope>NUCLEOTIDE SEQUENCE [LARGE SCALE GENOMIC DNA]</scope>
    <source>
        <strain evidence="14">BH-2024</strain>
    </source>
</reference>
<evidence type="ECO:0000256" key="8">
    <source>
        <dbReference type="ARBA" id="ARBA00022989"/>
    </source>
</evidence>
<comment type="caution">
    <text evidence="12">Lacks conserved residue(s) required for the propagation of feature annotation.</text>
</comment>
<evidence type="ECO:0000256" key="6">
    <source>
        <dbReference type="ARBA" id="ARBA00022868"/>
    </source>
</evidence>
<evidence type="ECO:0000256" key="2">
    <source>
        <dbReference type="ARBA" id="ARBA00004651"/>
    </source>
</evidence>
<dbReference type="AlphaFoldDB" id="A0ABD2LQM9"/>
<proteinExistence type="inferred from homology"/>
<keyword evidence="7" id="KW-0965">Cell junction</keyword>
<dbReference type="PRINTS" id="PR01262">
    <property type="entry name" value="INNEXIN"/>
</dbReference>
<keyword evidence="11 12" id="KW-0407">Ion channel</keyword>
<dbReference type="GO" id="GO:0005921">
    <property type="term" value="C:gap junction"/>
    <property type="evidence" value="ECO:0007669"/>
    <property type="project" value="UniProtKB-SubCell"/>
</dbReference>
<gene>
    <name evidence="12" type="primary">inx</name>
    <name evidence="14" type="ORF">niasHT_001464</name>
</gene>
<evidence type="ECO:0000256" key="13">
    <source>
        <dbReference type="SAM" id="MobiDB-lite"/>
    </source>
</evidence>
<comment type="similarity">
    <text evidence="12">Belongs to the pannexin family.</text>
</comment>
<dbReference type="PROSITE" id="PS51013">
    <property type="entry name" value="PANNEXIN"/>
    <property type="match status" value="1"/>
</dbReference>
<evidence type="ECO:0000256" key="4">
    <source>
        <dbReference type="ARBA" id="ARBA00022475"/>
    </source>
</evidence>
<protein>
    <recommendedName>
        <fullName evidence="12">Innexin</fullName>
    </recommendedName>
</protein>
<keyword evidence="5 12" id="KW-0812">Transmembrane</keyword>
<keyword evidence="9 12" id="KW-0406">Ion transport</keyword>
<keyword evidence="8 12" id="KW-1133">Transmembrane helix</keyword>
<dbReference type="InterPro" id="IPR000990">
    <property type="entry name" value="Innexin"/>
</dbReference>
<organism evidence="14 15">
    <name type="scientific">Heterodera trifolii</name>
    <dbReference type="NCBI Taxonomy" id="157864"/>
    <lineage>
        <taxon>Eukaryota</taxon>
        <taxon>Metazoa</taxon>
        <taxon>Ecdysozoa</taxon>
        <taxon>Nematoda</taxon>
        <taxon>Chromadorea</taxon>
        <taxon>Rhabditida</taxon>
        <taxon>Tylenchina</taxon>
        <taxon>Tylenchomorpha</taxon>
        <taxon>Tylenchoidea</taxon>
        <taxon>Heteroderidae</taxon>
        <taxon>Heteroderinae</taxon>
        <taxon>Heterodera</taxon>
    </lineage>
</organism>
<comment type="subcellular location">
    <subcellularLocation>
        <location evidence="1">Cell junction</location>
        <location evidence="1">Gap junction</location>
    </subcellularLocation>
    <subcellularLocation>
        <location evidence="2 12">Cell membrane</location>
        <topology evidence="2 12">Multi-pass membrane protein</topology>
    </subcellularLocation>
</comment>
<dbReference type="EMBL" id="JBICBT010000317">
    <property type="protein sequence ID" value="KAL3117563.1"/>
    <property type="molecule type" value="Genomic_DNA"/>
</dbReference>
<evidence type="ECO:0000256" key="10">
    <source>
        <dbReference type="ARBA" id="ARBA00023136"/>
    </source>
</evidence>
<dbReference type="PANTHER" id="PTHR11893">
    <property type="entry name" value="INNEXIN"/>
    <property type="match status" value="1"/>
</dbReference>
<dbReference type="Pfam" id="PF00876">
    <property type="entry name" value="Innexin"/>
    <property type="match status" value="1"/>
</dbReference>
<sequence length="562" mass="62859">MKQLFHKPPPLGRNSIPPPSTVVVLVVVVAMLPGGREGPEKPSSCRQLCVLVQKIETAFKFQKTMPTGSRVGAHFLSSVLRMLEPRTDDDFVDRLHYLYTPIILLMFALLASAKNYAGHPIECFVPAYFTRAMEQYSENYCYVQNTYWVPFEEHIPHRLDERQKRQIGYYQWVSFVLAISALMFHLPALCWRMLSNQSGLQVSVVLGVACQEENVDPEVRDRTIDVMARHIDDALRYQRDLIARSRGVFLFALINVGRIYGAYVTLLYSMCKLLHLVNAMVQFYFLNRFLETSDYPLFGGHVIYDLFRDREWQDSGRFPRVTLCDFEIRVLGNIHRHTVQCVLVINMFLEKIFVFLWLWFLFLAFLSIVNLSAWLATVSVPICRQAFVLKYLDANCPEEARSSADVHMFCEKFLRPDGVFLLKMVSVHAGNIMCARLCEALWAQFQQWRASTKVLTGGGGRKESAGSMAAPSPVVELVTGSSSIKQQPPPPLGSSARLRKVSGERRPAPPPSGESGGGGLVLAASSPLAGKPVGGGGGGGPIVGTIGATKSPMFGDMRPHYV</sequence>
<feature type="region of interest" description="Disordered" evidence="13">
    <location>
        <begin position="477"/>
        <end position="539"/>
    </location>
</feature>
<keyword evidence="6" id="KW-0303">Gap junction</keyword>
<dbReference type="PANTHER" id="PTHR11893:SF25">
    <property type="entry name" value="INNEXIN"/>
    <property type="match status" value="1"/>
</dbReference>
<keyword evidence="15" id="KW-1185">Reference proteome</keyword>